<dbReference type="OrthoDB" id="9778801at2"/>
<reference evidence="2" key="2">
    <citation type="journal article" date="2013" name="PLoS ONE">
        <title>A Gene Expression Study of the Activities of Aromatic Ring-Cleavage Dioxygenases in Mycobacterium gilvum PYR-GCK to Changes in Salinity and pH during Pyrene Degradation.</title>
        <authorList>
            <person name="Badejo A.C."/>
            <person name="Badejo A.O."/>
            <person name="Shin K.H."/>
            <person name="Chai Y.G."/>
        </authorList>
    </citation>
    <scope>NUCLEOTIDE SEQUENCE [LARGE SCALE GENOMIC DNA]</scope>
    <source>
        <strain evidence="2">PYR-GCK</strain>
    </source>
</reference>
<dbReference type="HOGENOM" id="CLU_065913_1_0_11"/>
<feature type="compositionally biased region" description="Polar residues" evidence="1">
    <location>
        <begin position="282"/>
        <end position="291"/>
    </location>
</feature>
<dbReference type="eggNOG" id="COG3496">
    <property type="taxonomic scope" value="Bacteria"/>
</dbReference>
<dbReference type="Pfam" id="PF07103">
    <property type="entry name" value="DUF1365"/>
    <property type="match status" value="1"/>
</dbReference>
<protein>
    <recommendedName>
        <fullName evidence="3">DUF1365 domain-containing protein</fullName>
    </recommendedName>
</protein>
<evidence type="ECO:0008006" key="3">
    <source>
        <dbReference type="Google" id="ProtNLM"/>
    </source>
</evidence>
<dbReference type="PANTHER" id="PTHR33973:SF4">
    <property type="entry name" value="OS07G0153300 PROTEIN"/>
    <property type="match status" value="1"/>
</dbReference>
<accession>A4T703</accession>
<organism evidence="2">
    <name type="scientific">Mycolicibacterium gilvum (strain PYR-GCK)</name>
    <name type="common">Mycobacterium gilvum (strain PYR-GCK)</name>
    <dbReference type="NCBI Taxonomy" id="350054"/>
    <lineage>
        <taxon>Bacteria</taxon>
        <taxon>Bacillati</taxon>
        <taxon>Actinomycetota</taxon>
        <taxon>Actinomycetes</taxon>
        <taxon>Mycobacteriales</taxon>
        <taxon>Mycobacteriaceae</taxon>
        <taxon>Mycolicibacterium</taxon>
    </lineage>
</organism>
<dbReference type="EMBL" id="CP000656">
    <property type="protein sequence ID" value="ABP44299.1"/>
    <property type="molecule type" value="Genomic_DNA"/>
</dbReference>
<name>A4T703_MYCGI</name>
<dbReference type="AlphaFoldDB" id="A4T703"/>
<dbReference type="STRING" id="350054.Mflv_1819"/>
<reference evidence="2" key="1">
    <citation type="submission" date="2007-04" db="EMBL/GenBank/DDBJ databases">
        <authorList>
            <consortium name="US DOE Joint Genome Institute"/>
            <person name="Copeland A."/>
            <person name="Lucas S."/>
            <person name="Lapidus A."/>
            <person name="Barry K."/>
            <person name="Detter J.C."/>
            <person name="Glavina del Rio T."/>
            <person name="Hammon N."/>
            <person name="Israni S."/>
            <person name="Dalin E."/>
            <person name="Tice H."/>
            <person name="Pitluck S."/>
            <person name="Chain P."/>
            <person name="Malfatti S."/>
            <person name="Shin M."/>
            <person name="Vergez L."/>
            <person name="Schmutz J."/>
            <person name="Larimer F."/>
            <person name="Land M."/>
            <person name="Hauser L."/>
            <person name="Kyrpides N."/>
            <person name="Mikhailova N."/>
            <person name="Miller C."/>
            <person name="Richardson P."/>
        </authorList>
    </citation>
    <scope>NUCLEOTIDE SEQUENCE</scope>
    <source>
        <strain evidence="2">PYR-GCK</strain>
    </source>
</reference>
<evidence type="ECO:0000313" key="2">
    <source>
        <dbReference type="EMBL" id="ABP44299.1"/>
    </source>
</evidence>
<dbReference type="InterPro" id="IPR010775">
    <property type="entry name" value="DUF1365"/>
</dbReference>
<dbReference type="KEGG" id="mgi:Mflv_1819"/>
<feature type="region of interest" description="Disordered" evidence="1">
    <location>
        <begin position="16"/>
        <end position="35"/>
    </location>
</feature>
<proteinExistence type="predicted"/>
<feature type="region of interest" description="Disordered" evidence="1">
    <location>
        <begin position="263"/>
        <end position="291"/>
    </location>
</feature>
<gene>
    <name evidence="2" type="ordered locus">Mflv_1819</name>
</gene>
<sequence length="291" mass="33089">MNPIRTLDRPIAVAPAPRDLDAQRPARRRRTAPAPRVSTALYRTRITHLRRAPVHHYFEQSSYSWFVDLDALPRVPRWLRPFARFQARDHLWDAPVDTLRGRIDAFLAGKGIDLRGGRVTALLQPRVLGQVFNPLTLYWCYDANGVLRCVVAEVQNTHGERHAYLMPPTSTDRPAAVDKKLYMSPFTGVDGYYLVRAPEPDERLDVTVSLLRDDQPAFVATLRGTRRPAGARQIMAMQVLSPVAPLMNKMSMRVQGALLRLRRVPTTPHPNARPARDRRKIPSTSLMRCPQ</sequence>
<dbReference type="PANTHER" id="PTHR33973">
    <property type="entry name" value="OS07G0153300 PROTEIN"/>
    <property type="match status" value="1"/>
</dbReference>
<evidence type="ECO:0000256" key="1">
    <source>
        <dbReference type="SAM" id="MobiDB-lite"/>
    </source>
</evidence>